<dbReference type="InterPro" id="IPR035412">
    <property type="entry name" value="Terminase_L_N"/>
</dbReference>
<dbReference type="KEGG" id="abae:CL176_02135"/>
<dbReference type="InterPro" id="IPR035413">
    <property type="entry name" value="Terminase_L_C"/>
</dbReference>
<name>A0A347WIL0_9LACT</name>
<dbReference type="NCBIfam" id="TIGR01547">
    <property type="entry name" value="phage_term_2"/>
    <property type="match status" value="1"/>
</dbReference>
<dbReference type="PANTHER" id="PTHR39184:SF1">
    <property type="entry name" value="PBSX PHAGE TERMINASE LARGE SUBUNIT"/>
    <property type="match status" value="1"/>
</dbReference>
<gene>
    <name evidence="3" type="ORF">CL176_02135</name>
</gene>
<accession>A0A347WIL0</accession>
<dbReference type="Pfam" id="PF04466">
    <property type="entry name" value="Terminase_3"/>
    <property type="match status" value="1"/>
</dbReference>
<dbReference type="InterPro" id="IPR027417">
    <property type="entry name" value="P-loop_NTPase"/>
</dbReference>
<evidence type="ECO:0000259" key="2">
    <source>
        <dbReference type="Pfam" id="PF17288"/>
    </source>
</evidence>
<feature type="domain" description="Phage terminase large subunit C-terminal" evidence="2">
    <location>
        <begin position="261"/>
        <end position="403"/>
    </location>
</feature>
<organism evidence="3 4">
    <name type="scientific">Suicoccus acidiformans</name>
    <dbReference type="NCBI Taxonomy" id="2036206"/>
    <lineage>
        <taxon>Bacteria</taxon>
        <taxon>Bacillati</taxon>
        <taxon>Bacillota</taxon>
        <taxon>Bacilli</taxon>
        <taxon>Lactobacillales</taxon>
        <taxon>Aerococcaceae</taxon>
        <taxon>Suicoccus</taxon>
    </lineage>
</organism>
<dbReference type="OrthoDB" id="9768556at2"/>
<dbReference type="Proteomes" id="UP000263232">
    <property type="component" value="Chromosome"/>
</dbReference>
<feature type="domain" description="Phage terminase large subunit N-terminal" evidence="1">
    <location>
        <begin position="24"/>
        <end position="228"/>
    </location>
</feature>
<dbReference type="InterPro" id="IPR052380">
    <property type="entry name" value="Viral_DNA_packaging_terminase"/>
</dbReference>
<dbReference type="PANTHER" id="PTHR39184">
    <property type="match status" value="1"/>
</dbReference>
<dbReference type="EMBL" id="CP023434">
    <property type="protein sequence ID" value="AXY24917.1"/>
    <property type="molecule type" value="Genomic_DNA"/>
</dbReference>
<evidence type="ECO:0000313" key="3">
    <source>
        <dbReference type="EMBL" id="AXY24917.1"/>
    </source>
</evidence>
<evidence type="ECO:0000313" key="4">
    <source>
        <dbReference type="Proteomes" id="UP000263232"/>
    </source>
</evidence>
<sequence length="420" mass="48838">MISLLNAIAPSFYSLHHDIKNERHTHYWLKGGRGSTKSSFISVEIILNMMDNPQANATVMRKVGSTLRESVFDQYLWAIDKLGVSHLWKESINPMQITYLPTGQKILFKGADKPRKIKSTKFRNGYNKYIHYEEVDEFNGYSEIRSINQSLMRGGDNIQVFYSYNPPKSQRNWVNLEVNEQAMRADTIVHSSDYRSVSPDWLGEPFIAEAEHTKERKPDIYRHEYLGEVIGTGAEVFANLIFREIEDTEIERFDKLNRGLDFGFAGDPLHYTTNYFDRTRRRLYIFEEIHQVRLKNREAVNKINQLKYSHGEITADSAEPRTIAEFKDLGLRIVDAKKGQGSIEQGIKFLQDLDEIIIDRGRCPNTAREFENYELERDKHGNLKGDYPDEDNHSIDATRYSLEKYLKNRRSSIKSFKGGI</sequence>
<dbReference type="Gene3D" id="3.40.50.300">
    <property type="entry name" value="P-loop containing nucleotide triphosphate hydrolases"/>
    <property type="match status" value="1"/>
</dbReference>
<keyword evidence="4" id="KW-1185">Reference proteome</keyword>
<dbReference type="RefSeq" id="WP_118989839.1">
    <property type="nucleotide sequence ID" value="NZ_CP023434.1"/>
</dbReference>
<dbReference type="Gene3D" id="3.30.420.280">
    <property type="match status" value="1"/>
</dbReference>
<reference evidence="3 4" key="1">
    <citation type="submission" date="2017-09" db="EMBL/GenBank/DDBJ databases">
        <title>Complete genome sequence of Oxytococcus suis strain ZY16052.</title>
        <authorList>
            <person name="Li F."/>
        </authorList>
    </citation>
    <scope>NUCLEOTIDE SEQUENCE [LARGE SCALE GENOMIC DNA]</scope>
    <source>
        <strain evidence="3 4">ZY16052</strain>
    </source>
</reference>
<dbReference type="InterPro" id="IPR006437">
    <property type="entry name" value="Phage_terminase_lsu"/>
</dbReference>
<dbReference type="AlphaFoldDB" id="A0A347WIL0"/>
<dbReference type="Pfam" id="PF17288">
    <property type="entry name" value="Terminase_3C"/>
    <property type="match status" value="1"/>
</dbReference>
<evidence type="ECO:0000259" key="1">
    <source>
        <dbReference type="Pfam" id="PF04466"/>
    </source>
</evidence>
<protein>
    <submittedName>
        <fullName evidence="3">PBSX family phage terminase large subunit</fullName>
    </submittedName>
</protein>
<proteinExistence type="predicted"/>